<evidence type="ECO:0000313" key="4">
    <source>
        <dbReference type="Proteomes" id="UP001519294"/>
    </source>
</evidence>
<keyword evidence="3" id="KW-0012">Acyltransferase</keyword>
<dbReference type="Pfam" id="PF00797">
    <property type="entry name" value="Acetyltransf_2"/>
    <property type="match status" value="1"/>
</dbReference>
<dbReference type="InterPro" id="IPR038765">
    <property type="entry name" value="Papain-like_cys_pep_sf"/>
</dbReference>
<proteinExistence type="inferred from homology"/>
<organism evidence="3 4">
    <name type="scientific">Virgibacillus alimentarius</name>
    <dbReference type="NCBI Taxonomy" id="698769"/>
    <lineage>
        <taxon>Bacteria</taxon>
        <taxon>Bacillati</taxon>
        <taxon>Bacillota</taxon>
        <taxon>Bacilli</taxon>
        <taxon>Bacillales</taxon>
        <taxon>Bacillaceae</taxon>
        <taxon>Virgibacillus</taxon>
    </lineage>
</organism>
<name>A0ABS4S9I1_9BACI</name>
<keyword evidence="3" id="KW-0808">Transferase</keyword>
<dbReference type="EMBL" id="JAGIKX010000020">
    <property type="protein sequence ID" value="MBP2258150.1"/>
    <property type="molecule type" value="Genomic_DNA"/>
</dbReference>
<dbReference type="Proteomes" id="UP001519294">
    <property type="component" value="Unassembled WGS sequence"/>
</dbReference>
<dbReference type="EC" id="2.3.1.118" evidence="3"/>
<dbReference type="PANTHER" id="PTHR11786">
    <property type="entry name" value="N-HYDROXYARYLAMINE O-ACETYLTRANSFERASE"/>
    <property type="match status" value="1"/>
</dbReference>
<gene>
    <name evidence="3" type="ORF">J2Z81_002121</name>
</gene>
<dbReference type="PANTHER" id="PTHR11786:SF0">
    <property type="entry name" value="ARYLAMINE N-ACETYLTRANSFERASE 4-RELATED"/>
    <property type="match status" value="1"/>
</dbReference>
<evidence type="ECO:0000313" key="3">
    <source>
        <dbReference type="EMBL" id="MBP2258150.1"/>
    </source>
</evidence>
<sequence length="271" mass="31197">MDEKLESLLKQKGYFQTKDEFKRITYILEIFASLYPFENLDVLLEKENPITPSYITEKMLRRGRGGVCYELNALLYMVLKELGFNVYLASATVESPKTGWIIDRTHAINIYEKQGKMYVIDSGSGNNLSMAPLELDGPVVTSPAGKFRLRTKTTERGTIVSEKMGEKDWLLRYAFVPTPVGWEDFNRIKKMIHHHGESPFNKSLLIAQTLPDGTISVNDERLLRKWSDGTVKKVPFTSEEEKLNTIKKHFHPSVYEDAVKYVEQKKQQKPI</sequence>
<dbReference type="InterPro" id="IPR001447">
    <property type="entry name" value="Arylamine_N-AcTrfase"/>
</dbReference>
<dbReference type="GO" id="GO:0046990">
    <property type="term" value="F:N-hydroxyarylamine O-acetyltransferase activity"/>
    <property type="evidence" value="ECO:0007669"/>
    <property type="project" value="UniProtKB-EC"/>
</dbReference>
<dbReference type="InterPro" id="IPR053710">
    <property type="entry name" value="Arylamine_NAT_domain_sf"/>
</dbReference>
<evidence type="ECO:0000256" key="2">
    <source>
        <dbReference type="RuleBase" id="RU003452"/>
    </source>
</evidence>
<comment type="caution">
    <text evidence="3">The sequence shown here is derived from an EMBL/GenBank/DDBJ whole genome shotgun (WGS) entry which is preliminary data.</text>
</comment>
<protein>
    <submittedName>
        <fullName evidence="3">N-hydroxyarylamine O-acetyltransferase</fullName>
        <ecNumber evidence="3">2.3.1.118</ecNumber>
    </submittedName>
</protein>
<comment type="similarity">
    <text evidence="1 2">Belongs to the arylamine N-acetyltransferase family.</text>
</comment>
<dbReference type="RefSeq" id="WP_226371306.1">
    <property type="nucleotide sequence ID" value="NZ_JAGIKX010000020.1"/>
</dbReference>
<evidence type="ECO:0000256" key="1">
    <source>
        <dbReference type="ARBA" id="ARBA00006547"/>
    </source>
</evidence>
<keyword evidence="4" id="KW-1185">Reference proteome</keyword>
<reference evidence="3 4" key="1">
    <citation type="submission" date="2021-03" db="EMBL/GenBank/DDBJ databases">
        <title>Genomic Encyclopedia of Type Strains, Phase IV (KMG-IV): sequencing the most valuable type-strain genomes for metagenomic binning, comparative biology and taxonomic classification.</title>
        <authorList>
            <person name="Goeker M."/>
        </authorList>
    </citation>
    <scope>NUCLEOTIDE SEQUENCE [LARGE SCALE GENOMIC DNA]</scope>
    <source>
        <strain evidence="3 4">DSM 25790</strain>
    </source>
</reference>
<dbReference type="SUPFAM" id="SSF54001">
    <property type="entry name" value="Cysteine proteinases"/>
    <property type="match status" value="1"/>
</dbReference>
<accession>A0ABS4S9I1</accession>
<dbReference type="Gene3D" id="3.30.2140.20">
    <property type="match status" value="1"/>
</dbReference>
<dbReference type="PRINTS" id="PR01543">
    <property type="entry name" value="ANATRNSFRASE"/>
</dbReference>